<dbReference type="KEGG" id="ppg:PputGB1_1738"/>
<accession>B0KHD6</accession>
<dbReference type="Proteomes" id="UP000002157">
    <property type="component" value="Chromosome"/>
</dbReference>
<dbReference type="HOGENOM" id="CLU_3028990_0_0_6"/>
<dbReference type="AlphaFoldDB" id="B0KHD6"/>
<organism evidence="1 2">
    <name type="scientific">Pseudomonas putida (strain GB-1)</name>
    <dbReference type="NCBI Taxonomy" id="76869"/>
    <lineage>
        <taxon>Bacteria</taxon>
        <taxon>Pseudomonadati</taxon>
        <taxon>Pseudomonadota</taxon>
        <taxon>Gammaproteobacteria</taxon>
        <taxon>Pseudomonadales</taxon>
        <taxon>Pseudomonadaceae</taxon>
        <taxon>Pseudomonas</taxon>
    </lineage>
</organism>
<dbReference type="EMBL" id="CP000926">
    <property type="protein sequence ID" value="ABY97641.1"/>
    <property type="molecule type" value="Genomic_DNA"/>
</dbReference>
<protein>
    <submittedName>
        <fullName evidence="1">Uncharacterized protein</fullName>
    </submittedName>
</protein>
<sequence>MNYQPQSRPVHGFQPFTRASMSTICDVCGTPRNKGNHQLCSEARKAAGFVYQGVK</sequence>
<proteinExistence type="predicted"/>
<gene>
    <name evidence="1" type="ordered locus">PputGB1_1738</name>
</gene>
<evidence type="ECO:0000313" key="2">
    <source>
        <dbReference type="Proteomes" id="UP000002157"/>
    </source>
</evidence>
<name>B0KHD6_PSEPG</name>
<reference evidence="1 2" key="1">
    <citation type="submission" date="2008-01" db="EMBL/GenBank/DDBJ databases">
        <title>Complete sequence of Pseudomonas putida GB-1.</title>
        <authorList>
            <consortium name="US DOE Joint Genome Institute"/>
            <person name="Copeland A."/>
            <person name="Lucas S."/>
            <person name="Lapidus A."/>
            <person name="Barry K."/>
            <person name="Glavina del Rio T."/>
            <person name="Dalin E."/>
            <person name="Tice H."/>
            <person name="Pitluck S."/>
            <person name="Bruce D."/>
            <person name="Goodwin L."/>
            <person name="Chertkov O."/>
            <person name="Brettin T."/>
            <person name="Detter J.C."/>
            <person name="Han C."/>
            <person name="Kuske C.R."/>
            <person name="Schmutz J."/>
            <person name="Larimer F."/>
            <person name="Land M."/>
            <person name="Hauser L."/>
            <person name="Kyrpides N."/>
            <person name="Kim E."/>
            <person name="McCarthy J.K."/>
            <person name="Richardson P."/>
        </authorList>
    </citation>
    <scope>NUCLEOTIDE SEQUENCE [LARGE SCALE GENOMIC DNA]</scope>
    <source>
        <strain evidence="1 2">GB-1</strain>
    </source>
</reference>
<evidence type="ECO:0000313" key="1">
    <source>
        <dbReference type="EMBL" id="ABY97641.1"/>
    </source>
</evidence>